<name>A0ABQ6MIL0_9STRA</name>
<feature type="signal peptide" evidence="1">
    <location>
        <begin position="1"/>
        <end position="19"/>
    </location>
</feature>
<dbReference type="Proteomes" id="UP001165060">
    <property type="component" value="Unassembled WGS sequence"/>
</dbReference>
<evidence type="ECO:0000256" key="1">
    <source>
        <dbReference type="SAM" id="SignalP"/>
    </source>
</evidence>
<gene>
    <name evidence="2" type="ORF">TeGR_g8379</name>
</gene>
<accession>A0ABQ6MIL0</accession>
<proteinExistence type="predicted"/>
<comment type="caution">
    <text evidence="2">The sequence shown here is derived from an EMBL/GenBank/DDBJ whole genome shotgun (WGS) entry which is preliminary data.</text>
</comment>
<organism evidence="2 3">
    <name type="scientific">Tetraparma gracilis</name>
    <dbReference type="NCBI Taxonomy" id="2962635"/>
    <lineage>
        <taxon>Eukaryota</taxon>
        <taxon>Sar</taxon>
        <taxon>Stramenopiles</taxon>
        <taxon>Ochrophyta</taxon>
        <taxon>Bolidophyceae</taxon>
        <taxon>Parmales</taxon>
        <taxon>Triparmaceae</taxon>
        <taxon>Tetraparma</taxon>
    </lineage>
</organism>
<sequence length="113" mass="11248">MQLSRLALLALALAPAVSSESCAPFIVNLAGCELEALADCALYNNQAYTKVEYSFGASSSVNFCTILECAPGVAFAGDGEICRDAPGEGSPASSTKLATAAIAAAAVAGTVLA</sequence>
<evidence type="ECO:0000313" key="2">
    <source>
        <dbReference type="EMBL" id="GMI26554.1"/>
    </source>
</evidence>
<dbReference type="EMBL" id="BRYB01005600">
    <property type="protein sequence ID" value="GMI26554.1"/>
    <property type="molecule type" value="Genomic_DNA"/>
</dbReference>
<keyword evidence="1" id="KW-0732">Signal</keyword>
<keyword evidence="3" id="KW-1185">Reference proteome</keyword>
<evidence type="ECO:0000313" key="3">
    <source>
        <dbReference type="Proteomes" id="UP001165060"/>
    </source>
</evidence>
<protein>
    <submittedName>
        <fullName evidence="2">Uncharacterized protein</fullName>
    </submittedName>
</protein>
<reference evidence="2 3" key="1">
    <citation type="journal article" date="2023" name="Commun. Biol.">
        <title>Genome analysis of Parmales, the sister group of diatoms, reveals the evolutionary specialization of diatoms from phago-mixotrophs to photoautotrophs.</title>
        <authorList>
            <person name="Ban H."/>
            <person name="Sato S."/>
            <person name="Yoshikawa S."/>
            <person name="Yamada K."/>
            <person name="Nakamura Y."/>
            <person name="Ichinomiya M."/>
            <person name="Sato N."/>
            <person name="Blanc-Mathieu R."/>
            <person name="Endo H."/>
            <person name="Kuwata A."/>
            <person name="Ogata H."/>
        </authorList>
    </citation>
    <scope>NUCLEOTIDE SEQUENCE [LARGE SCALE GENOMIC DNA]</scope>
</reference>
<feature type="chain" id="PRO_5045198873" evidence="1">
    <location>
        <begin position="20"/>
        <end position="113"/>
    </location>
</feature>